<proteinExistence type="predicted"/>
<sequence>MDQLLLVLMPFSTWVVNLIFLSLCCISTIAYTYHTVLFLKELKRAIIITLNAMFVRCVTIYRFYDFCHCLIPLAIFGPGAYLSSYLVFNAYRFPFEFKTQTVFGAAIIYGIIFLWDCEKMTRSYKSED</sequence>
<feature type="transmembrane region" description="Helical" evidence="1">
    <location>
        <begin position="12"/>
        <end position="33"/>
    </location>
</feature>
<reference evidence="2 3" key="1">
    <citation type="journal article" date="2020" name="mSystems">
        <title>Defining Genomic and Predicted Metabolic Features of the Acetobacterium Genus.</title>
        <authorList>
            <person name="Ross D.E."/>
            <person name="Marshall C.W."/>
            <person name="Gulliver D."/>
            <person name="May H.D."/>
            <person name="Norman R.S."/>
        </authorList>
    </citation>
    <scope>NUCLEOTIDE SEQUENCE [LARGE SCALE GENOMIC DNA]</scope>
    <source>
        <strain evidence="2 3">DSM 9173</strain>
    </source>
</reference>
<name>A0ABR6WNL5_9FIRM</name>
<dbReference type="RefSeq" id="WP_148605315.1">
    <property type="nucleotide sequence ID" value="NZ_RXYB01000020.1"/>
</dbReference>
<keyword evidence="1" id="KW-0812">Transmembrane</keyword>
<evidence type="ECO:0000256" key="1">
    <source>
        <dbReference type="SAM" id="Phobius"/>
    </source>
</evidence>
<feature type="transmembrane region" description="Helical" evidence="1">
    <location>
        <begin position="95"/>
        <end position="115"/>
    </location>
</feature>
<evidence type="ECO:0000313" key="3">
    <source>
        <dbReference type="Proteomes" id="UP000653358"/>
    </source>
</evidence>
<accession>A0ABR6WNL5</accession>
<keyword evidence="3" id="KW-1185">Reference proteome</keyword>
<feature type="transmembrane region" description="Helical" evidence="1">
    <location>
        <begin position="70"/>
        <end position="88"/>
    </location>
</feature>
<dbReference type="EMBL" id="WJBB01000020">
    <property type="protein sequence ID" value="MBC3798084.1"/>
    <property type="molecule type" value="Genomic_DNA"/>
</dbReference>
<keyword evidence="1" id="KW-1133">Transmembrane helix</keyword>
<dbReference type="Proteomes" id="UP000653358">
    <property type="component" value="Unassembled WGS sequence"/>
</dbReference>
<gene>
    <name evidence="2" type="ORF">GH807_13640</name>
</gene>
<protein>
    <submittedName>
        <fullName evidence="2">Uncharacterized protein</fullName>
    </submittedName>
</protein>
<organism evidence="2 3">
    <name type="scientific">Acetobacterium tundrae</name>
    <dbReference type="NCBI Taxonomy" id="132932"/>
    <lineage>
        <taxon>Bacteria</taxon>
        <taxon>Bacillati</taxon>
        <taxon>Bacillota</taxon>
        <taxon>Clostridia</taxon>
        <taxon>Eubacteriales</taxon>
        <taxon>Eubacteriaceae</taxon>
        <taxon>Acetobacterium</taxon>
    </lineage>
</organism>
<keyword evidence="1" id="KW-0472">Membrane</keyword>
<comment type="caution">
    <text evidence="2">The sequence shown here is derived from an EMBL/GenBank/DDBJ whole genome shotgun (WGS) entry which is preliminary data.</text>
</comment>
<evidence type="ECO:0000313" key="2">
    <source>
        <dbReference type="EMBL" id="MBC3798084.1"/>
    </source>
</evidence>